<protein>
    <submittedName>
        <fullName evidence="7">Armadillo-type protein</fullName>
    </submittedName>
</protein>
<dbReference type="InterPro" id="IPR056840">
    <property type="entry name" value="HEAT_IPO9_central"/>
</dbReference>
<dbReference type="PANTHER" id="PTHR10997:SF9">
    <property type="entry name" value="IMPORTIN-9"/>
    <property type="match status" value="1"/>
</dbReference>
<dbReference type="InterPro" id="IPR011989">
    <property type="entry name" value="ARM-like"/>
</dbReference>
<comment type="subcellular location">
    <subcellularLocation>
        <location evidence="1">Nucleus</location>
    </subcellularLocation>
</comment>
<comment type="caution">
    <text evidence="7">The sequence shown here is derived from an EMBL/GenBank/DDBJ whole genome shotgun (WGS) entry which is preliminary data.</text>
</comment>
<dbReference type="Proteomes" id="UP001492380">
    <property type="component" value="Unassembled WGS sequence"/>
</dbReference>
<feature type="region of interest" description="Disordered" evidence="5">
    <location>
        <begin position="969"/>
        <end position="993"/>
    </location>
</feature>
<evidence type="ECO:0000313" key="8">
    <source>
        <dbReference type="Proteomes" id="UP001492380"/>
    </source>
</evidence>
<evidence type="ECO:0000256" key="1">
    <source>
        <dbReference type="ARBA" id="ARBA00004123"/>
    </source>
</evidence>
<evidence type="ECO:0000256" key="2">
    <source>
        <dbReference type="ARBA" id="ARBA00022448"/>
    </source>
</evidence>
<dbReference type="PANTHER" id="PTHR10997">
    <property type="entry name" value="IMPORTIN-7, 8, 11"/>
    <property type="match status" value="1"/>
</dbReference>
<keyword evidence="2" id="KW-0813">Transport</keyword>
<evidence type="ECO:0000256" key="3">
    <source>
        <dbReference type="ARBA" id="ARBA00022927"/>
    </source>
</evidence>
<keyword evidence="3" id="KW-0653">Protein transport</keyword>
<name>A0ABR1YV70_9PEZI</name>
<evidence type="ECO:0000256" key="5">
    <source>
        <dbReference type="SAM" id="MobiDB-lite"/>
    </source>
</evidence>
<reference evidence="7 8" key="1">
    <citation type="submission" date="2024-04" db="EMBL/GenBank/DDBJ databases">
        <title>Phyllosticta paracitricarpa is synonymous to the EU quarantine fungus P. citricarpa based on phylogenomic analyses.</title>
        <authorList>
            <consortium name="Lawrence Berkeley National Laboratory"/>
            <person name="Van Ingen-Buijs V.A."/>
            <person name="Van Westerhoven A.C."/>
            <person name="Haridas S."/>
            <person name="Skiadas P."/>
            <person name="Martin F."/>
            <person name="Groenewald J.Z."/>
            <person name="Crous P.W."/>
            <person name="Seidl M.F."/>
        </authorList>
    </citation>
    <scope>NUCLEOTIDE SEQUENCE [LARGE SCALE GENOMIC DNA]</scope>
    <source>
        <strain evidence="7 8">CBS 123374</strain>
    </source>
</reference>
<feature type="domain" description="Importin N-terminal" evidence="6">
    <location>
        <begin position="23"/>
        <end position="100"/>
    </location>
</feature>
<dbReference type="Pfam" id="PF25018">
    <property type="entry name" value="HEAT_IPO9_c"/>
    <property type="match status" value="1"/>
</dbReference>
<proteinExistence type="predicted"/>
<evidence type="ECO:0000259" key="6">
    <source>
        <dbReference type="PROSITE" id="PS50166"/>
    </source>
</evidence>
<organism evidence="7 8">
    <name type="scientific">Phyllosticta capitalensis</name>
    <dbReference type="NCBI Taxonomy" id="121624"/>
    <lineage>
        <taxon>Eukaryota</taxon>
        <taxon>Fungi</taxon>
        <taxon>Dikarya</taxon>
        <taxon>Ascomycota</taxon>
        <taxon>Pezizomycotina</taxon>
        <taxon>Dothideomycetes</taxon>
        <taxon>Dothideomycetes incertae sedis</taxon>
        <taxon>Botryosphaeriales</taxon>
        <taxon>Phyllostictaceae</taxon>
        <taxon>Phyllosticta</taxon>
    </lineage>
</organism>
<dbReference type="InterPro" id="IPR001494">
    <property type="entry name" value="Importin-beta_N"/>
</dbReference>
<dbReference type="Gene3D" id="1.25.10.10">
    <property type="entry name" value="Leucine-rich Repeat Variant"/>
    <property type="match status" value="1"/>
</dbReference>
<dbReference type="InterPro" id="IPR016024">
    <property type="entry name" value="ARM-type_fold"/>
</dbReference>
<evidence type="ECO:0000256" key="4">
    <source>
        <dbReference type="ARBA" id="ARBA00023242"/>
    </source>
</evidence>
<feature type="compositionally biased region" description="Acidic residues" evidence="5">
    <location>
        <begin position="983"/>
        <end position="993"/>
    </location>
</feature>
<dbReference type="SMART" id="SM00913">
    <property type="entry name" value="IBN_N"/>
    <property type="match status" value="1"/>
</dbReference>
<dbReference type="PROSITE" id="PS50166">
    <property type="entry name" value="IMPORTIN_B_NT"/>
    <property type="match status" value="1"/>
</dbReference>
<keyword evidence="8" id="KW-1185">Reference proteome</keyword>
<accession>A0ABR1YV70</accession>
<evidence type="ECO:0000313" key="7">
    <source>
        <dbReference type="EMBL" id="KAK8240088.1"/>
    </source>
</evidence>
<keyword evidence="4" id="KW-0539">Nucleus</keyword>
<dbReference type="EMBL" id="JBBWRZ010000003">
    <property type="protein sequence ID" value="KAK8240088.1"/>
    <property type="molecule type" value="Genomic_DNA"/>
</dbReference>
<dbReference type="Pfam" id="PF03810">
    <property type="entry name" value="IBN_N"/>
    <property type="match status" value="1"/>
</dbReference>
<sequence>MEEQLVRLLADTQANAEAPRKQAELQLEQLYGNEAFPAGLVTVASHDSVPLEIRQCALLTLRKYIVVTWTPQFEEFRGQLVLNDEQKRQLRHSLLELATSATAERKIKTAASYAVSKIASADYPEQWPELLPGLLHMIPNAQDGQLHGALKVLSELVEDSLHEQQFFSCARDMVKTMYDVAANDQRKPTLRALAISVFRACFGTLEMVMEDHKAEVKSFAEEALSVWLPFFVEILKSKLPNAPTEEEQSQNASAAETWRGLVALKLQVVKALMRIRSVFPSTLSPHSPVLFSSTWDELSSLQAAYHSMYIEDERQSRLEDADGLPYTLDFLVLEELDFMQACLKAPPVRKELEQQLQAQAASGNTWVTEVMKLAVAYAQITNEEEGLWNLDVNVFLSEETSVTANYTPRTACGDLVIKLGEWLSSATVDGLLSYTRSLYSTNQSWKAKEAALYILNQMLSDFSDEDRQISPEAATGFIDFVRYAMQQEEEFLRARGYLVAGSLTMTSGDALQPVAASFMETSLQAITNDSSDIVKVACIRAIQHYLSALPPAITLPMQGATINAISSYLSGQDLSEFADSDDLMMTLVETLRDAILLDTRVCLDGAGLDLLFTIASHGAANFQLTMLVAETFEEIVSALASAGPEIYTRLCQKVLPSLTGAFDVGTLTEENALTNLAAELLAVLTEFGSEPLPPGFVSTVMPKLNRVLIGSNDEELVKPATASVKNILQHDHQQLFEWRDHTGKGGLEVVLLIIDRLLSPSVDDNAAAEVGQLAAELVEKAGSERLGPYLMTLLRAVAVRLGSATQAQFIQSLTLVFARLSLVNAREVVDFLVQTEIGQSNALQVVMAKWLENSINFVGYDEIRQNVIALSKLYDLGDPRLAQIMVKGDLIVPESSRIMTRSRAKQSTYSPTKQPTTYYAPSTTAASVQWRSNSQNRLLDPDQFTMVPATLKILKVLIEELLSASGNMQNVNPGSAGGAASQELDDDETDEEWEDDDGIVDLGLGASKAELMALGELDGHGSRQRDDETQAYLTNFFREAAQKPGFEEMFNALTETEREKLRNMS</sequence>
<dbReference type="SUPFAM" id="SSF48371">
    <property type="entry name" value="ARM repeat"/>
    <property type="match status" value="1"/>
</dbReference>
<gene>
    <name evidence="7" type="ORF">HDK90DRAFT_172553</name>
</gene>